<dbReference type="EMBL" id="JACIDA010000001">
    <property type="protein sequence ID" value="MBB3870939.1"/>
    <property type="molecule type" value="Genomic_DNA"/>
</dbReference>
<dbReference type="RefSeq" id="WP_183195216.1">
    <property type="nucleotide sequence ID" value="NZ_JACIDA010000001.1"/>
</dbReference>
<dbReference type="PROSITE" id="PS52015">
    <property type="entry name" value="TONB_CTD"/>
    <property type="match status" value="1"/>
</dbReference>
<comment type="caution">
    <text evidence="13">The sequence shown here is derived from an EMBL/GenBank/DDBJ whole genome shotgun (WGS) entry which is preliminary data.</text>
</comment>
<dbReference type="InterPro" id="IPR051045">
    <property type="entry name" value="TonB-dependent_transducer"/>
</dbReference>
<dbReference type="Gene3D" id="3.30.1150.10">
    <property type="match status" value="1"/>
</dbReference>
<evidence type="ECO:0000256" key="10">
    <source>
        <dbReference type="SAM" id="MobiDB-lite"/>
    </source>
</evidence>
<evidence type="ECO:0000256" key="3">
    <source>
        <dbReference type="ARBA" id="ARBA00022448"/>
    </source>
</evidence>
<evidence type="ECO:0000256" key="2">
    <source>
        <dbReference type="ARBA" id="ARBA00006555"/>
    </source>
</evidence>
<dbReference type="Proteomes" id="UP000532936">
    <property type="component" value="Unassembled WGS sequence"/>
</dbReference>
<evidence type="ECO:0000256" key="7">
    <source>
        <dbReference type="ARBA" id="ARBA00022927"/>
    </source>
</evidence>
<dbReference type="InterPro" id="IPR006260">
    <property type="entry name" value="TonB/TolA_C"/>
</dbReference>
<comment type="similarity">
    <text evidence="2">Belongs to the TonB family.</text>
</comment>
<keyword evidence="7" id="KW-0653">Protein transport</keyword>
<feature type="domain" description="TonB C-terminal" evidence="12">
    <location>
        <begin position="153"/>
        <end position="245"/>
    </location>
</feature>
<dbReference type="GO" id="GO:0015031">
    <property type="term" value="P:protein transport"/>
    <property type="evidence" value="ECO:0007669"/>
    <property type="project" value="UniProtKB-KW"/>
</dbReference>
<feature type="transmembrane region" description="Helical" evidence="11">
    <location>
        <begin position="28"/>
        <end position="50"/>
    </location>
</feature>
<dbReference type="SUPFAM" id="SSF74653">
    <property type="entry name" value="TolA/TonB C-terminal domain"/>
    <property type="match status" value="1"/>
</dbReference>
<keyword evidence="8 11" id="KW-1133">Transmembrane helix</keyword>
<evidence type="ECO:0000313" key="14">
    <source>
        <dbReference type="Proteomes" id="UP000532936"/>
    </source>
</evidence>
<evidence type="ECO:0000256" key="6">
    <source>
        <dbReference type="ARBA" id="ARBA00022692"/>
    </source>
</evidence>
<dbReference type="PANTHER" id="PTHR33446:SF2">
    <property type="entry name" value="PROTEIN TONB"/>
    <property type="match status" value="1"/>
</dbReference>
<evidence type="ECO:0000256" key="8">
    <source>
        <dbReference type="ARBA" id="ARBA00022989"/>
    </source>
</evidence>
<accession>A0A7W6EYM2</accession>
<evidence type="ECO:0000256" key="1">
    <source>
        <dbReference type="ARBA" id="ARBA00004383"/>
    </source>
</evidence>
<keyword evidence="5" id="KW-0997">Cell inner membrane</keyword>
<evidence type="ECO:0000256" key="4">
    <source>
        <dbReference type="ARBA" id="ARBA00022475"/>
    </source>
</evidence>
<keyword evidence="9 11" id="KW-0472">Membrane</keyword>
<proteinExistence type="inferred from homology"/>
<dbReference type="Pfam" id="PF03544">
    <property type="entry name" value="TonB_C"/>
    <property type="match status" value="1"/>
</dbReference>
<keyword evidence="3" id="KW-0813">Transport</keyword>
<dbReference type="GO" id="GO:0031992">
    <property type="term" value="F:energy transducer activity"/>
    <property type="evidence" value="ECO:0007669"/>
    <property type="project" value="TreeGrafter"/>
</dbReference>
<organism evidence="13 14">
    <name type="scientific">Brevundimonas mediterranea</name>
    <dbReference type="NCBI Taxonomy" id="74329"/>
    <lineage>
        <taxon>Bacteria</taxon>
        <taxon>Pseudomonadati</taxon>
        <taxon>Pseudomonadota</taxon>
        <taxon>Alphaproteobacteria</taxon>
        <taxon>Caulobacterales</taxon>
        <taxon>Caulobacteraceae</taxon>
        <taxon>Brevundimonas</taxon>
    </lineage>
</organism>
<dbReference type="GO" id="GO:0098797">
    <property type="term" value="C:plasma membrane protein complex"/>
    <property type="evidence" value="ECO:0007669"/>
    <property type="project" value="TreeGrafter"/>
</dbReference>
<evidence type="ECO:0000256" key="9">
    <source>
        <dbReference type="ARBA" id="ARBA00023136"/>
    </source>
</evidence>
<evidence type="ECO:0000259" key="12">
    <source>
        <dbReference type="PROSITE" id="PS52015"/>
    </source>
</evidence>
<comment type="subcellular location">
    <subcellularLocation>
        <location evidence="1">Cell inner membrane</location>
        <topology evidence="1">Single-pass membrane protein</topology>
        <orientation evidence="1">Periplasmic side</orientation>
    </subcellularLocation>
</comment>
<name>A0A7W6EYM2_9CAUL</name>
<dbReference type="InterPro" id="IPR037682">
    <property type="entry name" value="TonB_C"/>
</dbReference>
<gene>
    <name evidence="13" type="ORF">GGR11_000453</name>
</gene>
<dbReference type="AlphaFoldDB" id="A0A7W6EYM2"/>
<feature type="compositionally biased region" description="Low complexity" evidence="10">
    <location>
        <begin position="126"/>
        <end position="138"/>
    </location>
</feature>
<evidence type="ECO:0000256" key="5">
    <source>
        <dbReference type="ARBA" id="ARBA00022519"/>
    </source>
</evidence>
<dbReference type="PANTHER" id="PTHR33446">
    <property type="entry name" value="PROTEIN TONB-RELATED"/>
    <property type="match status" value="1"/>
</dbReference>
<evidence type="ECO:0000256" key="11">
    <source>
        <dbReference type="SAM" id="Phobius"/>
    </source>
</evidence>
<dbReference type="NCBIfam" id="TIGR01352">
    <property type="entry name" value="tonB_Cterm"/>
    <property type="match status" value="1"/>
</dbReference>
<keyword evidence="4" id="KW-1003">Cell membrane</keyword>
<evidence type="ECO:0000313" key="13">
    <source>
        <dbReference type="EMBL" id="MBB3870939.1"/>
    </source>
</evidence>
<feature type="region of interest" description="Disordered" evidence="10">
    <location>
        <begin position="72"/>
        <end position="101"/>
    </location>
</feature>
<keyword evidence="6 11" id="KW-0812">Transmembrane</keyword>
<dbReference type="GO" id="GO:0055085">
    <property type="term" value="P:transmembrane transport"/>
    <property type="evidence" value="ECO:0007669"/>
    <property type="project" value="InterPro"/>
</dbReference>
<feature type="region of interest" description="Disordered" evidence="10">
    <location>
        <begin position="117"/>
        <end position="152"/>
    </location>
</feature>
<sequence>MTAAPRATILNDVGGLAPRRPKARARRALALAAALALHAAPLLLLIHFVVPAPMPLEEPPVIVVALVRSNAAPPRPPSEQVDGPKQIQAASSRPLPRPPVPLRVHAEAPEAVAIPVAPPVPRAAERQTPAPATTAPVSRPAPPSPSASTAPQDWKARLLAHLDSKKRYPPGAQRLRQEGVVHVRFTMDRAGRVLASRIERSSGRALLDREALAMLARAQPLPAPPPEIAGATIELTTPVEFFLSR</sequence>
<protein>
    <submittedName>
        <fullName evidence="13">Protein TonB</fullName>
    </submittedName>
</protein>
<reference evidence="13 14" key="1">
    <citation type="submission" date="2020-08" db="EMBL/GenBank/DDBJ databases">
        <title>Genomic Encyclopedia of Type Strains, Phase IV (KMG-IV): sequencing the most valuable type-strain genomes for metagenomic binning, comparative biology and taxonomic classification.</title>
        <authorList>
            <person name="Goeker M."/>
        </authorList>
    </citation>
    <scope>NUCLEOTIDE SEQUENCE [LARGE SCALE GENOMIC DNA]</scope>
    <source>
        <strain evidence="13 14">DSM 14878</strain>
    </source>
</reference>